<reference evidence="1 2" key="1">
    <citation type="submission" date="2023-08" db="EMBL/GenBank/DDBJ databases">
        <title>A Necator americanus chromosomal reference genome.</title>
        <authorList>
            <person name="Ilik V."/>
            <person name="Petrzelkova K.J."/>
            <person name="Pardy F."/>
            <person name="Fuh T."/>
            <person name="Niatou-Singa F.S."/>
            <person name="Gouil Q."/>
            <person name="Baker L."/>
            <person name="Ritchie M.E."/>
            <person name="Jex A.R."/>
            <person name="Gazzola D."/>
            <person name="Li H."/>
            <person name="Toshio Fujiwara R."/>
            <person name="Zhan B."/>
            <person name="Aroian R.V."/>
            <person name="Pafco B."/>
            <person name="Schwarz E.M."/>
        </authorList>
    </citation>
    <scope>NUCLEOTIDE SEQUENCE [LARGE SCALE GENOMIC DNA]</scope>
    <source>
        <strain evidence="1 2">Aroian</strain>
        <tissue evidence="1">Whole animal</tissue>
    </source>
</reference>
<evidence type="ECO:0000313" key="2">
    <source>
        <dbReference type="Proteomes" id="UP001303046"/>
    </source>
</evidence>
<proteinExistence type="predicted"/>
<comment type="caution">
    <text evidence="1">The sequence shown here is derived from an EMBL/GenBank/DDBJ whole genome shotgun (WGS) entry which is preliminary data.</text>
</comment>
<evidence type="ECO:0000313" key="1">
    <source>
        <dbReference type="EMBL" id="KAK6736635.1"/>
    </source>
</evidence>
<sequence length="96" mass="10533">MAESLESPTDTVRERIASRTDIIVIVVTTHVAPSHVSAVAVHSGNEGGEVARILRCAYIWHIAQRAPPGGVICQLASRDCNNENKSWKAYHEEAQR</sequence>
<dbReference type="Proteomes" id="UP001303046">
    <property type="component" value="Unassembled WGS sequence"/>
</dbReference>
<gene>
    <name evidence="1" type="primary">Necator_chrII.g7166</name>
    <name evidence="1" type="ORF">RB195_019373</name>
</gene>
<accession>A0ABR1CGP1</accession>
<organism evidence="1 2">
    <name type="scientific">Necator americanus</name>
    <name type="common">Human hookworm</name>
    <dbReference type="NCBI Taxonomy" id="51031"/>
    <lineage>
        <taxon>Eukaryota</taxon>
        <taxon>Metazoa</taxon>
        <taxon>Ecdysozoa</taxon>
        <taxon>Nematoda</taxon>
        <taxon>Chromadorea</taxon>
        <taxon>Rhabditida</taxon>
        <taxon>Rhabditina</taxon>
        <taxon>Rhabditomorpha</taxon>
        <taxon>Strongyloidea</taxon>
        <taxon>Ancylostomatidae</taxon>
        <taxon>Bunostominae</taxon>
        <taxon>Necator</taxon>
    </lineage>
</organism>
<dbReference type="EMBL" id="JAVFWL010000002">
    <property type="protein sequence ID" value="KAK6736635.1"/>
    <property type="molecule type" value="Genomic_DNA"/>
</dbReference>
<keyword evidence="2" id="KW-1185">Reference proteome</keyword>
<protein>
    <submittedName>
        <fullName evidence="1">Uncharacterized protein</fullName>
    </submittedName>
</protein>
<name>A0ABR1CGP1_NECAM</name>